<protein>
    <submittedName>
        <fullName evidence="10">Lycopene cyclase domain-containing protein</fullName>
    </submittedName>
</protein>
<name>A0A2T0ZZ71_9ACTN</name>
<evidence type="ECO:0000313" key="11">
    <source>
        <dbReference type="Proteomes" id="UP000237752"/>
    </source>
</evidence>
<evidence type="ECO:0000313" key="10">
    <source>
        <dbReference type="EMBL" id="PRZ41388.1"/>
    </source>
</evidence>
<sequence length="98" mass="11015">MIYTVGSVVAILVALTVDRWLTRERLVATRVFWIAYAIIFAFQLLMNGLLTGIPVVTYDESVIWGPRLAFAPIEDLGFGFGLVLLVLTTWSRLGRVDR</sequence>
<dbReference type="NCBIfam" id="TIGR03462">
    <property type="entry name" value="CarR_dom_SF"/>
    <property type="match status" value="1"/>
</dbReference>
<reference evidence="10 11" key="1">
    <citation type="submission" date="2018-03" db="EMBL/GenBank/DDBJ databases">
        <title>Genomic Encyclopedia of Archaeal and Bacterial Type Strains, Phase II (KMG-II): from individual species to whole genera.</title>
        <authorList>
            <person name="Goeker M."/>
        </authorList>
    </citation>
    <scope>NUCLEOTIDE SEQUENCE [LARGE SCALE GENOMIC DNA]</scope>
    <source>
        <strain evidence="10 11">DSM 100065</strain>
    </source>
</reference>
<keyword evidence="3 8" id="KW-0812">Transmembrane</keyword>
<dbReference type="GO" id="GO:0045436">
    <property type="term" value="F:lycopene beta cyclase activity"/>
    <property type="evidence" value="ECO:0007669"/>
    <property type="project" value="UniProtKB-ARBA"/>
</dbReference>
<evidence type="ECO:0000256" key="6">
    <source>
        <dbReference type="ARBA" id="ARBA00023136"/>
    </source>
</evidence>
<keyword evidence="5 8" id="KW-1133">Transmembrane helix</keyword>
<dbReference type="EMBL" id="PVUE01000010">
    <property type="protein sequence ID" value="PRZ41388.1"/>
    <property type="molecule type" value="Genomic_DNA"/>
</dbReference>
<dbReference type="Proteomes" id="UP000237752">
    <property type="component" value="Unassembled WGS sequence"/>
</dbReference>
<feature type="transmembrane region" description="Helical" evidence="8">
    <location>
        <begin position="76"/>
        <end position="93"/>
    </location>
</feature>
<dbReference type="GO" id="GO:0016020">
    <property type="term" value="C:membrane"/>
    <property type="evidence" value="ECO:0007669"/>
    <property type="project" value="UniProtKB-SubCell"/>
</dbReference>
<comment type="pathway">
    <text evidence="2">Carotenoid biosynthesis.</text>
</comment>
<dbReference type="RefSeq" id="WP_106349461.1">
    <property type="nucleotide sequence ID" value="NZ_PVUE01000010.1"/>
</dbReference>
<comment type="caution">
    <text evidence="10">The sequence shown here is derived from an EMBL/GenBank/DDBJ whole genome shotgun (WGS) entry which is preliminary data.</text>
</comment>
<comment type="subcellular location">
    <subcellularLocation>
        <location evidence="1">Membrane</location>
        <topology evidence="1">Multi-pass membrane protein</topology>
    </subcellularLocation>
</comment>
<evidence type="ECO:0000256" key="3">
    <source>
        <dbReference type="ARBA" id="ARBA00022692"/>
    </source>
</evidence>
<feature type="domain" description="Lycopene cyclase" evidence="9">
    <location>
        <begin position="2"/>
        <end position="89"/>
    </location>
</feature>
<keyword evidence="7" id="KW-0413">Isomerase</keyword>
<dbReference type="Pfam" id="PF18916">
    <property type="entry name" value="Lycopene_cyc"/>
    <property type="match status" value="1"/>
</dbReference>
<keyword evidence="6 8" id="KW-0472">Membrane</keyword>
<evidence type="ECO:0000256" key="4">
    <source>
        <dbReference type="ARBA" id="ARBA00022746"/>
    </source>
</evidence>
<dbReference type="InterPro" id="IPR017825">
    <property type="entry name" value="Lycopene_cyclase_dom"/>
</dbReference>
<evidence type="ECO:0000256" key="8">
    <source>
        <dbReference type="SAM" id="Phobius"/>
    </source>
</evidence>
<gene>
    <name evidence="10" type="ORF">CLV47_110116</name>
</gene>
<dbReference type="GO" id="GO:0016872">
    <property type="term" value="F:intramolecular lyase activity"/>
    <property type="evidence" value="ECO:0007669"/>
    <property type="project" value="InterPro"/>
</dbReference>
<evidence type="ECO:0000256" key="2">
    <source>
        <dbReference type="ARBA" id="ARBA00004829"/>
    </source>
</evidence>
<dbReference type="AlphaFoldDB" id="A0A2T0ZZ71"/>
<evidence type="ECO:0000256" key="5">
    <source>
        <dbReference type="ARBA" id="ARBA00022989"/>
    </source>
</evidence>
<evidence type="ECO:0000259" key="9">
    <source>
        <dbReference type="Pfam" id="PF18916"/>
    </source>
</evidence>
<dbReference type="OrthoDB" id="3402548at2"/>
<proteinExistence type="predicted"/>
<dbReference type="GO" id="GO:0016117">
    <property type="term" value="P:carotenoid biosynthetic process"/>
    <property type="evidence" value="ECO:0007669"/>
    <property type="project" value="UniProtKB-KW"/>
</dbReference>
<evidence type="ECO:0000256" key="7">
    <source>
        <dbReference type="ARBA" id="ARBA00023235"/>
    </source>
</evidence>
<evidence type="ECO:0000256" key="1">
    <source>
        <dbReference type="ARBA" id="ARBA00004141"/>
    </source>
</evidence>
<feature type="transmembrane region" description="Helical" evidence="8">
    <location>
        <begin position="33"/>
        <end position="56"/>
    </location>
</feature>
<accession>A0A2T0ZZ71</accession>
<keyword evidence="11" id="KW-1185">Reference proteome</keyword>
<keyword evidence="4" id="KW-0125">Carotenoid biosynthesis</keyword>
<organism evidence="10 11">
    <name type="scientific">Antricoccus suffuscus</name>
    <dbReference type="NCBI Taxonomy" id="1629062"/>
    <lineage>
        <taxon>Bacteria</taxon>
        <taxon>Bacillati</taxon>
        <taxon>Actinomycetota</taxon>
        <taxon>Actinomycetes</taxon>
        <taxon>Geodermatophilales</taxon>
        <taxon>Antricoccaceae</taxon>
        <taxon>Antricoccus</taxon>
    </lineage>
</organism>